<comment type="subunit">
    <text evidence="9">Homodimer, forms a heterotetramer with a Cas1 homodimer.</text>
</comment>
<dbReference type="EC" id="3.1.-.-" evidence="9"/>
<reference evidence="10" key="1">
    <citation type="submission" date="2020-10" db="EMBL/GenBank/DDBJ databases">
        <authorList>
            <person name="Gilroy R."/>
        </authorList>
    </citation>
    <scope>NUCLEOTIDE SEQUENCE</scope>
    <source>
        <strain evidence="10">14508</strain>
    </source>
</reference>
<evidence type="ECO:0000256" key="6">
    <source>
        <dbReference type="ARBA" id="ARBA00022801"/>
    </source>
</evidence>
<dbReference type="GO" id="GO:0046872">
    <property type="term" value="F:metal ion binding"/>
    <property type="evidence" value="ECO:0007669"/>
    <property type="project" value="UniProtKB-UniRule"/>
</dbReference>
<gene>
    <name evidence="9 10" type="primary">cas2</name>
    <name evidence="10" type="ORF">IAD04_05245</name>
</gene>
<dbReference type="SUPFAM" id="SSF143430">
    <property type="entry name" value="TTP0101/SSO1404-like"/>
    <property type="match status" value="1"/>
</dbReference>
<dbReference type="Gene3D" id="3.30.70.240">
    <property type="match status" value="1"/>
</dbReference>
<evidence type="ECO:0000313" key="11">
    <source>
        <dbReference type="Proteomes" id="UP000886893"/>
    </source>
</evidence>
<sequence>MSNVFMRIILFFDLPSVTKKDIREYTKFVKLLKKIGFVRMQESVFTKLALNQSNVNSTMIELKKNLPMDGIVSVLTLTEVQFSSIEHLIGEIKTDVITSEEKVIRL</sequence>
<accession>A0A9D1G905</accession>
<dbReference type="HAMAP" id="MF_01471">
    <property type="entry name" value="Cas2"/>
    <property type="match status" value="1"/>
</dbReference>
<protein>
    <recommendedName>
        <fullName evidence="9">CRISPR-associated endoribonuclease Cas2</fullName>
        <ecNumber evidence="9">3.1.-.-</ecNumber>
    </recommendedName>
</protein>
<dbReference type="Pfam" id="PF09827">
    <property type="entry name" value="CRISPR_Cas2"/>
    <property type="match status" value="1"/>
</dbReference>
<dbReference type="GO" id="GO:0004521">
    <property type="term" value="F:RNA endonuclease activity"/>
    <property type="evidence" value="ECO:0007669"/>
    <property type="project" value="InterPro"/>
</dbReference>
<dbReference type="NCBIfam" id="TIGR01573">
    <property type="entry name" value="cas2"/>
    <property type="match status" value="1"/>
</dbReference>
<evidence type="ECO:0000256" key="4">
    <source>
        <dbReference type="ARBA" id="ARBA00022723"/>
    </source>
</evidence>
<reference evidence="10" key="2">
    <citation type="journal article" date="2021" name="PeerJ">
        <title>Extensive microbial diversity within the chicken gut microbiome revealed by metagenomics and culture.</title>
        <authorList>
            <person name="Gilroy R."/>
            <person name="Ravi A."/>
            <person name="Getino M."/>
            <person name="Pursley I."/>
            <person name="Horton D.L."/>
            <person name="Alikhan N.F."/>
            <person name="Baker D."/>
            <person name="Gharbi K."/>
            <person name="Hall N."/>
            <person name="Watson M."/>
            <person name="Adriaenssens E.M."/>
            <person name="Foster-Nyarko E."/>
            <person name="Jarju S."/>
            <person name="Secka A."/>
            <person name="Antonio M."/>
            <person name="Oren A."/>
            <person name="Chaudhuri R.R."/>
            <person name="La Ragione R."/>
            <person name="Hildebrand F."/>
            <person name="Pallen M.J."/>
        </authorList>
    </citation>
    <scope>NUCLEOTIDE SEQUENCE</scope>
    <source>
        <strain evidence="10">14508</strain>
    </source>
</reference>
<evidence type="ECO:0000256" key="7">
    <source>
        <dbReference type="ARBA" id="ARBA00022842"/>
    </source>
</evidence>
<dbReference type="EMBL" id="DVKI01000164">
    <property type="protein sequence ID" value="HIT17759.1"/>
    <property type="molecule type" value="Genomic_DNA"/>
</dbReference>
<evidence type="ECO:0000256" key="5">
    <source>
        <dbReference type="ARBA" id="ARBA00022759"/>
    </source>
</evidence>
<dbReference type="InterPro" id="IPR019199">
    <property type="entry name" value="Virulence_VapD/CRISPR_Cas2"/>
</dbReference>
<evidence type="ECO:0000256" key="8">
    <source>
        <dbReference type="ARBA" id="ARBA00023118"/>
    </source>
</evidence>
<comment type="function">
    <text evidence="9">CRISPR (clustered regularly interspaced short palindromic repeat), is an adaptive immune system that provides protection against mobile genetic elements (viruses, transposable elements and conjugative plasmids). CRISPR clusters contain sequences complementary to antecedent mobile elements and target invading nucleic acids. CRISPR clusters are transcribed and processed into CRISPR RNA (crRNA). Functions as a ssRNA-specific endoribonuclease. Involved in the integration of spacer DNA into the CRISPR cassette.</text>
</comment>
<dbReference type="GO" id="GO:0016787">
    <property type="term" value="F:hydrolase activity"/>
    <property type="evidence" value="ECO:0007669"/>
    <property type="project" value="UniProtKB-KW"/>
</dbReference>
<organism evidence="10 11">
    <name type="scientific">Candidatus Caccosoma faecigallinarum</name>
    <dbReference type="NCBI Taxonomy" id="2840720"/>
    <lineage>
        <taxon>Bacteria</taxon>
        <taxon>Bacillati</taxon>
        <taxon>Bacillota</taxon>
        <taxon>Bacillota incertae sedis</taxon>
        <taxon>Candidatus Caccosoma</taxon>
    </lineage>
</organism>
<comment type="similarity">
    <text evidence="2 9">Belongs to the CRISPR-associated endoribonuclease Cas2 protein family.</text>
</comment>
<comment type="caution">
    <text evidence="10">The sequence shown here is derived from an EMBL/GenBank/DDBJ whole genome shotgun (WGS) entry which is preliminary data.</text>
</comment>
<evidence type="ECO:0000256" key="9">
    <source>
        <dbReference type="HAMAP-Rule" id="MF_01471"/>
    </source>
</evidence>
<dbReference type="Proteomes" id="UP000886893">
    <property type="component" value="Unassembled WGS sequence"/>
</dbReference>
<evidence type="ECO:0000256" key="3">
    <source>
        <dbReference type="ARBA" id="ARBA00022722"/>
    </source>
</evidence>
<keyword evidence="3 9" id="KW-0540">Nuclease</keyword>
<dbReference type="GO" id="GO:0043571">
    <property type="term" value="P:maintenance of CRISPR repeat elements"/>
    <property type="evidence" value="ECO:0007669"/>
    <property type="project" value="UniProtKB-UniRule"/>
</dbReference>
<comment type="cofactor">
    <cofactor evidence="1 9">
        <name>Mg(2+)</name>
        <dbReference type="ChEBI" id="CHEBI:18420"/>
    </cofactor>
</comment>
<dbReference type="GO" id="GO:0051607">
    <property type="term" value="P:defense response to virus"/>
    <property type="evidence" value="ECO:0007669"/>
    <property type="project" value="UniProtKB-UniRule"/>
</dbReference>
<keyword evidence="6 9" id="KW-0378">Hydrolase</keyword>
<name>A0A9D1G905_9FIRM</name>
<dbReference type="InterPro" id="IPR021127">
    <property type="entry name" value="CRISPR_associated_Cas2"/>
</dbReference>
<keyword evidence="7 9" id="KW-0460">Magnesium</keyword>
<keyword evidence="8 9" id="KW-0051">Antiviral defense</keyword>
<dbReference type="AlphaFoldDB" id="A0A9D1G905"/>
<evidence type="ECO:0000256" key="1">
    <source>
        <dbReference type="ARBA" id="ARBA00001946"/>
    </source>
</evidence>
<evidence type="ECO:0000313" key="10">
    <source>
        <dbReference type="EMBL" id="HIT17759.1"/>
    </source>
</evidence>
<evidence type="ECO:0000256" key="2">
    <source>
        <dbReference type="ARBA" id="ARBA00009959"/>
    </source>
</evidence>
<keyword evidence="5 9" id="KW-0255">Endonuclease</keyword>
<proteinExistence type="inferred from homology"/>
<feature type="binding site" evidence="9">
    <location>
        <position position="13"/>
    </location>
    <ligand>
        <name>Mg(2+)</name>
        <dbReference type="ChEBI" id="CHEBI:18420"/>
        <note>catalytic</note>
    </ligand>
</feature>
<keyword evidence="4 9" id="KW-0479">Metal-binding</keyword>